<sequence>MNGKARRLIGGCWMAGIFISIYWRRHAASASINAVVDRAHEAISFGSIPARIYVRSRSSSKIGSRTPSRLSIISRDLRISSISWMPYFRNTVARAVFIEGNLCAQDDGRKPRVSIHSSTGGSRPSGGPVYKIPDLSSDLCLGSTLRGPRRHPNGDRCTGEPDSSAGAFAFELSHVRHRNGQTSSGFIVGKPHHI</sequence>
<dbReference type="EMBL" id="AAPJ01000004">
    <property type="protein sequence ID" value="EAS49822.1"/>
    <property type="molecule type" value="Genomic_DNA"/>
</dbReference>
<protein>
    <submittedName>
        <fullName evidence="2">Uncharacterized protein</fullName>
    </submittedName>
</protein>
<reference evidence="2 3" key="1">
    <citation type="journal article" date="2008" name="Appl. Environ. Microbiol.">
        <title>Genomic insights into Mn(II) oxidation by the marine alphaproteobacterium Aurantimonas sp. strain SI85-9A1.</title>
        <authorList>
            <person name="Dick G.J."/>
            <person name="Podell S."/>
            <person name="Johnson H.A."/>
            <person name="Rivera-Espinoza Y."/>
            <person name="Bernier-Latmani R."/>
            <person name="McCarthy J.K."/>
            <person name="Torpey J.W."/>
            <person name="Clement B.G."/>
            <person name="Gaasterland T."/>
            <person name="Tebo B.M."/>
        </authorList>
    </citation>
    <scope>NUCLEOTIDE SEQUENCE [LARGE SCALE GENOMIC DNA]</scope>
    <source>
        <strain evidence="2 3">SI85-9A1</strain>
    </source>
</reference>
<dbReference type="HOGENOM" id="CLU_1401086_0_0_5"/>
<feature type="compositionally biased region" description="Low complexity" evidence="1">
    <location>
        <begin position="117"/>
        <end position="128"/>
    </location>
</feature>
<evidence type="ECO:0000256" key="1">
    <source>
        <dbReference type="SAM" id="MobiDB-lite"/>
    </source>
</evidence>
<feature type="region of interest" description="Disordered" evidence="1">
    <location>
        <begin position="109"/>
        <end position="128"/>
    </location>
</feature>
<keyword evidence="3" id="KW-1185">Reference proteome</keyword>
<accession>Q1YGV7</accession>
<proteinExistence type="predicted"/>
<gene>
    <name evidence="2" type="ORF">SI859A1_00483</name>
</gene>
<dbReference type="Proteomes" id="UP000000321">
    <property type="component" value="Unassembled WGS sequence"/>
</dbReference>
<dbReference type="BioCyc" id="AURANTIMONAS:SI859A1_00483-MONOMER"/>
<dbReference type="AlphaFoldDB" id="Q1YGV7"/>
<name>Q1YGV7_AURMS</name>
<evidence type="ECO:0000313" key="2">
    <source>
        <dbReference type="EMBL" id="EAS49822.1"/>
    </source>
</evidence>
<evidence type="ECO:0000313" key="3">
    <source>
        <dbReference type="Proteomes" id="UP000000321"/>
    </source>
</evidence>
<comment type="caution">
    <text evidence="2">The sequence shown here is derived from an EMBL/GenBank/DDBJ whole genome shotgun (WGS) entry which is preliminary data.</text>
</comment>
<organism evidence="2 3">
    <name type="scientific">Aurantimonas manganoxydans (strain ATCC BAA-1229 / DSM 21871 / SI85-9A1)</name>
    <dbReference type="NCBI Taxonomy" id="287752"/>
    <lineage>
        <taxon>Bacteria</taxon>
        <taxon>Pseudomonadati</taxon>
        <taxon>Pseudomonadota</taxon>
        <taxon>Alphaproteobacteria</taxon>
        <taxon>Hyphomicrobiales</taxon>
        <taxon>Aurantimonadaceae</taxon>
        <taxon>Aurantimonas</taxon>
    </lineage>
</organism>